<proteinExistence type="inferred from homology"/>
<dbReference type="OrthoDB" id="9784880at2"/>
<dbReference type="EMBL" id="JXRP01000022">
    <property type="protein sequence ID" value="KIL42624.1"/>
    <property type="molecule type" value="Genomic_DNA"/>
</dbReference>
<organism evidence="7 8">
    <name type="scientific">Jeotgalibacillus soli</name>
    <dbReference type="NCBI Taxonomy" id="889306"/>
    <lineage>
        <taxon>Bacteria</taxon>
        <taxon>Bacillati</taxon>
        <taxon>Bacillota</taxon>
        <taxon>Bacilli</taxon>
        <taxon>Bacillales</taxon>
        <taxon>Caryophanaceae</taxon>
        <taxon>Jeotgalibacillus</taxon>
    </lineage>
</organism>
<dbReference type="PRINTS" id="PR00368">
    <property type="entry name" value="FADPNR"/>
</dbReference>
<dbReference type="RefSeq" id="WP_041091026.1">
    <property type="nucleotide sequence ID" value="NZ_JXRP01000022.1"/>
</dbReference>
<feature type="domain" description="FAD/NAD(P)-binding" evidence="6">
    <location>
        <begin position="3"/>
        <end position="281"/>
    </location>
</feature>
<keyword evidence="4" id="KW-0274">FAD</keyword>
<evidence type="ECO:0000256" key="1">
    <source>
        <dbReference type="ARBA" id="ARBA00001974"/>
    </source>
</evidence>
<keyword evidence="3" id="KW-0285">Flavoprotein</keyword>
<dbReference type="Pfam" id="PF07992">
    <property type="entry name" value="Pyr_redox_2"/>
    <property type="match status" value="1"/>
</dbReference>
<dbReference type="PANTHER" id="PTHR42913">
    <property type="entry name" value="APOPTOSIS-INDUCING FACTOR 1"/>
    <property type="match status" value="1"/>
</dbReference>
<dbReference type="PANTHER" id="PTHR42913:SF3">
    <property type="entry name" value="64 KDA MITOCHONDRIAL NADH DEHYDROGENASE (EUROFUNG)"/>
    <property type="match status" value="1"/>
</dbReference>
<gene>
    <name evidence="7" type="ORF">KP78_38470</name>
</gene>
<keyword evidence="5" id="KW-0560">Oxidoreductase</keyword>
<keyword evidence="8" id="KW-1185">Reference proteome</keyword>
<dbReference type="GO" id="GO:0019646">
    <property type="term" value="P:aerobic electron transport chain"/>
    <property type="evidence" value="ECO:0007669"/>
    <property type="project" value="TreeGrafter"/>
</dbReference>
<evidence type="ECO:0000256" key="5">
    <source>
        <dbReference type="ARBA" id="ARBA00023002"/>
    </source>
</evidence>
<dbReference type="InterPro" id="IPR023753">
    <property type="entry name" value="FAD/NAD-binding_dom"/>
</dbReference>
<comment type="cofactor">
    <cofactor evidence="1">
        <name>FAD</name>
        <dbReference type="ChEBI" id="CHEBI:57692"/>
    </cofactor>
</comment>
<evidence type="ECO:0000256" key="3">
    <source>
        <dbReference type="ARBA" id="ARBA00022630"/>
    </source>
</evidence>
<dbReference type="InterPro" id="IPR036188">
    <property type="entry name" value="FAD/NAD-bd_sf"/>
</dbReference>
<dbReference type="SUPFAM" id="SSF51905">
    <property type="entry name" value="FAD/NAD(P)-binding domain"/>
    <property type="match status" value="2"/>
</dbReference>
<dbReference type="AlphaFoldDB" id="A0A0C2RLK7"/>
<evidence type="ECO:0000256" key="4">
    <source>
        <dbReference type="ARBA" id="ARBA00022827"/>
    </source>
</evidence>
<name>A0A0C2RLK7_9BACL</name>
<comment type="caution">
    <text evidence="7">The sequence shown here is derived from an EMBL/GenBank/DDBJ whole genome shotgun (WGS) entry which is preliminary data.</text>
</comment>
<evidence type="ECO:0000259" key="6">
    <source>
        <dbReference type="Pfam" id="PF07992"/>
    </source>
</evidence>
<dbReference type="PATRIC" id="fig|889306.3.peg.3864"/>
<dbReference type="GO" id="GO:0003955">
    <property type="term" value="F:NAD(P)H dehydrogenase (quinone) activity"/>
    <property type="evidence" value="ECO:0007669"/>
    <property type="project" value="TreeGrafter"/>
</dbReference>
<dbReference type="STRING" id="889306.KP78_38470"/>
<dbReference type="InterPro" id="IPR051169">
    <property type="entry name" value="NADH-Q_oxidoreductase"/>
</dbReference>
<dbReference type="PRINTS" id="PR00411">
    <property type="entry name" value="PNDRDTASEI"/>
</dbReference>
<dbReference type="Proteomes" id="UP000031938">
    <property type="component" value="Unassembled WGS sequence"/>
</dbReference>
<dbReference type="Gene3D" id="3.50.50.100">
    <property type="match status" value="1"/>
</dbReference>
<evidence type="ECO:0000256" key="2">
    <source>
        <dbReference type="ARBA" id="ARBA00005272"/>
    </source>
</evidence>
<reference evidence="7 8" key="1">
    <citation type="submission" date="2015-01" db="EMBL/GenBank/DDBJ databases">
        <title>Genome sequencing of Jeotgalibacillus soli.</title>
        <authorList>
            <person name="Goh K.M."/>
            <person name="Chan K.-G."/>
            <person name="Yaakop A.S."/>
            <person name="Ee R."/>
            <person name="Gan H.M."/>
            <person name="Chan C.S."/>
        </authorList>
    </citation>
    <scope>NUCLEOTIDE SEQUENCE [LARGE SCALE GENOMIC DNA]</scope>
    <source>
        <strain evidence="7 8">P9</strain>
    </source>
</reference>
<evidence type="ECO:0000313" key="8">
    <source>
        <dbReference type="Proteomes" id="UP000031938"/>
    </source>
</evidence>
<comment type="similarity">
    <text evidence="2">Belongs to the NADH dehydrogenase family.</text>
</comment>
<accession>A0A0C2RLK7</accession>
<sequence>MKQLVLLGGGYGNMRVLLRLLPNQLPDDVTVTLIDRNPYHCLKTEYYALAAGTISDKEVRVTFPEHKNLSIRYGNISKIDTDNQQIVLDHGESVPYDDLIVGLGCEDKYHNVPGADEYTYSIQSIHQSRATYEKLSNLPSGSVVGIVGAGLSGIELASELRESRSDLKIKLFDRGARILPAFPERLSNYVQKWFDANGVEVVSNSNITKVEPSMLYNHEDTIPVDVCVWTAGIQPVEVVRSMNTERGSSGRLVVTTHHNLPDDEHVYIVGDCAELPFAPSAQLAEEQAEQIVKVLLMRWKNETLPEQMPKIKLKGFMGSLGKKQGFAYLADRTVTGRIARLLKSGVLWMYKYHNG</sequence>
<protein>
    <submittedName>
        <fullName evidence="7">NADH dehydrogenase</fullName>
    </submittedName>
</protein>
<evidence type="ECO:0000313" key="7">
    <source>
        <dbReference type="EMBL" id="KIL42624.1"/>
    </source>
</evidence>